<dbReference type="InterPro" id="IPR032710">
    <property type="entry name" value="NTF2-like_dom_sf"/>
</dbReference>
<accession>A0A0F9MK45</accession>
<dbReference type="SUPFAM" id="SSF54427">
    <property type="entry name" value="NTF2-like"/>
    <property type="match status" value="1"/>
</dbReference>
<dbReference type="EMBL" id="LAZR01009970">
    <property type="protein sequence ID" value="KKM69542.1"/>
    <property type="molecule type" value="Genomic_DNA"/>
</dbReference>
<organism evidence="2">
    <name type="scientific">marine sediment metagenome</name>
    <dbReference type="NCBI Taxonomy" id="412755"/>
    <lineage>
        <taxon>unclassified sequences</taxon>
        <taxon>metagenomes</taxon>
        <taxon>ecological metagenomes</taxon>
    </lineage>
</organism>
<protein>
    <recommendedName>
        <fullName evidence="1">DUF4440 domain-containing protein</fullName>
    </recommendedName>
</protein>
<feature type="domain" description="DUF4440" evidence="1">
    <location>
        <begin position="35"/>
        <end position="137"/>
    </location>
</feature>
<reference evidence="2" key="1">
    <citation type="journal article" date="2015" name="Nature">
        <title>Complex archaea that bridge the gap between prokaryotes and eukaryotes.</title>
        <authorList>
            <person name="Spang A."/>
            <person name="Saw J.H."/>
            <person name="Jorgensen S.L."/>
            <person name="Zaremba-Niedzwiedzka K."/>
            <person name="Martijn J."/>
            <person name="Lind A.E."/>
            <person name="van Eijk R."/>
            <person name="Schleper C."/>
            <person name="Guy L."/>
            <person name="Ettema T.J."/>
        </authorList>
    </citation>
    <scope>NUCLEOTIDE SEQUENCE</scope>
</reference>
<evidence type="ECO:0000313" key="2">
    <source>
        <dbReference type="EMBL" id="KKM69542.1"/>
    </source>
</evidence>
<proteinExistence type="predicted"/>
<dbReference type="AlphaFoldDB" id="A0A0F9MK45"/>
<gene>
    <name evidence="2" type="ORF">LCGC14_1449770</name>
</gene>
<dbReference type="Pfam" id="PF14534">
    <property type="entry name" value="DUF4440"/>
    <property type="match status" value="1"/>
</dbReference>
<comment type="caution">
    <text evidence="2">The sequence shown here is derived from an EMBL/GenBank/DDBJ whole genome shotgun (WGS) entry which is preliminary data.</text>
</comment>
<sequence length="143" mass="16375">MKQLLFSLTLSFFATINFISAQSEDETAIKSKLIEQQEAWSNNDLEGFMQGYWESDSLTYYSGGKVTQGWQTTLDNYEKGYPSKKDTGTLRFQIDAITEITKDAYYVMGQYFLTREAGDKNGTFMIIFKKINGKWKIIADSSC</sequence>
<evidence type="ECO:0000259" key="1">
    <source>
        <dbReference type="Pfam" id="PF14534"/>
    </source>
</evidence>
<dbReference type="Gene3D" id="3.10.450.50">
    <property type="match status" value="1"/>
</dbReference>
<dbReference type="InterPro" id="IPR027843">
    <property type="entry name" value="DUF4440"/>
</dbReference>
<name>A0A0F9MK45_9ZZZZ</name>